<dbReference type="GO" id="GO:0006508">
    <property type="term" value="P:proteolysis"/>
    <property type="evidence" value="ECO:0007669"/>
    <property type="project" value="InterPro"/>
</dbReference>
<dbReference type="InterPro" id="IPR045175">
    <property type="entry name" value="M28_fam"/>
</dbReference>
<feature type="domain" description="Peptidase M28" evidence="2">
    <location>
        <begin position="27"/>
        <end position="245"/>
    </location>
</feature>
<dbReference type="Gene3D" id="3.40.630.10">
    <property type="entry name" value="Zn peptidases"/>
    <property type="match status" value="1"/>
</dbReference>
<comment type="caution">
    <text evidence="3">The sequence shown here is derived from an EMBL/GenBank/DDBJ whole genome shotgun (WGS) entry which is preliminary data.</text>
</comment>
<dbReference type="GO" id="GO:0008235">
    <property type="term" value="F:metalloexopeptidase activity"/>
    <property type="evidence" value="ECO:0007669"/>
    <property type="project" value="InterPro"/>
</dbReference>
<organism evidence="3">
    <name type="scientific">marine sediment metagenome</name>
    <dbReference type="NCBI Taxonomy" id="412755"/>
    <lineage>
        <taxon>unclassified sequences</taxon>
        <taxon>metagenomes</taxon>
        <taxon>ecological metagenomes</taxon>
    </lineage>
</organism>
<dbReference type="PANTHER" id="PTHR12147">
    <property type="entry name" value="METALLOPEPTIDASE M28 FAMILY MEMBER"/>
    <property type="match status" value="1"/>
</dbReference>
<keyword evidence="1" id="KW-0472">Membrane</keyword>
<feature type="transmembrane region" description="Helical" evidence="1">
    <location>
        <begin position="271"/>
        <end position="289"/>
    </location>
</feature>
<sequence>LQNITDEVMIHEFTVQKSGQPAYSCQNIIGKINTTGTNIIILGTHWDSRAVAEKDSFNQTAPIPGANDGASGVAVLLELARILNQSKDEINAQVWFVFLDAEDQGKSRGSYGLQGWRWCEGSIAFNNDLGSFYNPANQSIECFILLDMVGGTYLKFVDESHSTNKLQIAVFNEGRELGYTEQFPQKPKSMAITDDHVYFINNGIPSVDLIIDFVNGPWTHHHKHSDSLANIDINSLNITGRTVESFIKTYYTGSDMPDWGKASLNDMWKQWLWPVLLIGCIGLVFVLLIKFHQK</sequence>
<evidence type="ECO:0000256" key="1">
    <source>
        <dbReference type="SAM" id="Phobius"/>
    </source>
</evidence>
<dbReference type="SUPFAM" id="SSF53187">
    <property type="entry name" value="Zn-dependent exopeptidases"/>
    <property type="match status" value="1"/>
</dbReference>
<reference evidence="3" key="1">
    <citation type="journal article" date="2014" name="Front. Microbiol.">
        <title>High frequency of phylogenetically diverse reductive dehalogenase-homologous genes in deep subseafloor sedimentary metagenomes.</title>
        <authorList>
            <person name="Kawai M."/>
            <person name="Futagami T."/>
            <person name="Toyoda A."/>
            <person name="Takaki Y."/>
            <person name="Nishi S."/>
            <person name="Hori S."/>
            <person name="Arai W."/>
            <person name="Tsubouchi T."/>
            <person name="Morono Y."/>
            <person name="Uchiyama I."/>
            <person name="Ito T."/>
            <person name="Fujiyama A."/>
            <person name="Inagaki F."/>
            <person name="Takami H."/>
        </authorList>
    </citation>
    <scope>NUCLEOTIDE SEQUENCE</scope>
    <source>
        <strain evidence="3">Expedition CK06-06</strain>
    </source>
</reference>
<dbReference type="InterPro" id="IPR007484">
    <property type="entry name" value="Peptidase_M28"/>
</dbReference>
<evidence type="ECO:0000313" key="3">
    <source>
        <dbReference type="EMBL" id="GAG81628.1"/>
    </source>
</evidence>
<evidence type="ECO:0000259" key="2">
    <source>
        <dbReference type="Pfam" id="PF04389"/>
    </source>
</evidence>
<gene>
    <name evidence="3" type="ORF">S01H4_35812</name>
</gene>
<protein>
    <recommendedName>
        <fullName evidence="2">Peptidase M28 domain-containing protein</fullName>
    </recommendedName>
</protein>
<dbReference type="Pfam" id="PF04389">
    <property type="entry name" value="Peptidase_M28"/>
    <property type="match status" value="1"/>
</dbReference>
<keyword evidence="1" id="KW-1133">Transmembrane helix</keyword>
<dbReference type="EMBL" id="BART01019077">
    <property type="protein sequence ID" value="GAG81628.1"/>
    <property type="molecule type" value="Genomic_DNA"/>
</dbReference>
<accession>X1BBW3</accession>
<dbReference type="PANTHER" id="PTHR12147:SF26">
    <property type="entry name" value="PEPTIDASE M28 DOMAIN-CONTAINING PROTEIN"/>
    <property type="match status" value="1"/>
</dbReference>
<proteinExistence type="predicted"/>
<dbReference type="AlphaFoldDB" id="X1BBW3"/>
<feature type="non-terminal residue" evidence="3">
    <location>
        <position position="1"/>
    </location>
</feature>
<feature type="non-terminal residue" evidence="3">
    <location>
        <position position="294"/>
    </location>
</feature>
<keyword evidence="1" id="KW-0812">Transmembrane</keyword>
<name>X1BBW3_9ZZZZ</name>